<comment type="caution">
    <text evidence="1">The sequence shown here is derived from an EMBL/GenBank/DDBJ whole genome shotgun (WGS) entry which is preliminary data.</text>
</comment>
<evidence type="ECO:0000313" key="1">
    <source>
        <dbReference type="EMBL" id="GEK23064.1"/>
    </source>
</evidence>
<organism evidence="1 2">
    <name type="scientific">Cellulomonas xylanilytica</name>
    <dbReference type="NCBI Taxonomy" id="233583"/>
    <lineage>
        <taxon>Bacteria</taxon>
        <taxon>Bacillati</taxon>
        <taxon>Actinomycetota</taxon>
        <taxon>Actinomycetes</taxon>
        <taxon>Micrococcales</taxon>
        <taxon>Cellulomonadaceae</taxon>
        <taxon>Cellulomonas</taxon>
    </lineage>
</organism>
<name>A0A510V885_9CELL</name>
<dbReference type="CDD" id="cd07812">
    <property type="entry name" value="SRPBCC"/>
    <property type="match status" value="1"/>
</dbReference>
<dbReference type="OrthoDB" id="1524368at2"/>
<dbReference type="Proteomes" id="UP000321118">
    <property type="component" value="Unassembled WGS sequence"/>
</dbReference>
<reference evidence="1 2" key="1">
    <citation type="submission" date="2019-07" db="EMBL/GenBank/DDBJ databases">
        <title>Whole genome shotgun sequence of Cellulomonas xylanilytica NBRC 101102.</title>
        <authorList>
            <person name="Hosoyama A."/>
            <person name="Uohara A."/>
            <person name="Ohji S."/>
            <person name="Ichikawa N."/>
        </authorList>
    </citation>
    <scope>NUCLEOTIDE SEQUENCE [LARGE SCALE GENOMIC DNA]</scope>
    <source>
        <strain evidence="1 2">NBRC 101102</strain>
    </source>
</reference>
<dbReference type="RefSeq" id="WP_146930230.1">
    <property type="nucleotide sequence ID" value="NZ_BJUB01000013.1"/>
</dbReference>
<dbReference type="InterPro" id="IPR019587">
    <property type="entry name" value="Polyketide_cyclase/dehydratase"/>
</dbReference>
<proteinExistence type="predicted"/>
<dbReference type="Pfam" id="PF10604">
    <property type="entry name" value="Polyketide_cyc2"/>
    <property type="match status" value="1"/>
</dbReference>
<evidence type="ECO:0008006" key="3">
    <source>
        <dbReference type="Google" id="ProtNLM"/>
    </source>
</evidence>
<accession>A0A510V885</accession>
<gene>
    <name evidence="1" type="ORF">CXY01_35840</name>
</gene>
<keyword evidence="2" id="KW-1185">Reference proteome</keyword>
<dbReference type="AlphaFoldDB" id="A0A510V885"/>
<dbReference type="InterPro" id="IPR023393">
    <property type="entry name" value="START-like_dom_sf"/>
</dbReference>
<dbReference type="EMBL" id="BJUB01000013">
    <property type="protein sequence ID" value="GEK23064.1"/>
    <property type="molecule type" value="Genomic_DNA"/>
</dbReference>
<evidence type="ECO:0000313" key="2">
    <source>
        <dbReference type="Proteomes" id="UP000321118"/>
    </source>
</evidence>
<protein>
    <recommendedName>
        <fullName evidence="3">Polyketide cyclase</fullName>
    </recommendedName>
</protein>
<dbReference type="Gene3D" id="3.30.530.20">
    <property type="match status" value="1"/>
</dbReference>
<sequence>MGAVTVTTEVARSAQEVFTYATDPTTFHEWQDGVRSGHMDRPGVPVPGAVCTTTRRIGFTDRTSHSVVTHVDPPARWGTRGDDGPIRAVVDVTVEALGPERSRLTISVDFTGHGIGTLLVPLAVRPAARKEMPGNLAALKKRLESAPR</sequence>
<dbReference type="SUPFAM" id="SSF55961">
    <property type="entry name" value="Bet v1-like"/>
    <property type="match status" value="1"/>
</dbReference>